<evidence type="ECO:0000313" key="4">
    <source>
        <dbReference type="Proteomes" id="UP000006844"/>
    </source>
</evidence>
<accession>E8V4M3</accession>
<feature type="signal peptide" evidence="1">
    <location>
        <begin position="1"/>
        <end position="19"/>
    </location>
</feature>
<dbReference type="EMBL" id="CP002467">
    <property type="protein sequence ID" value="ADV81427.1"/>
    <property type="molecule type" value="Genomic_DNA"/>
</dbReference>
<dbReference type="STRING" id="401053.AciPR4_0592"/>
<dbReference type="KEGG" id="tsa:AciPR4_0592"/>
<feature type="domain" description="Ice-binding protein C-terminal" evidence="2">
    <location>
        <begin position="183"/>
        <end position="206"/>
    </location>
</feature>
<sequence>MRRRLILTLLLLTVSVGTARTVAASPDCSKWVAEYRQKLENDQRVRRAVTAQRRARAYAKRKVAGYVKPKPRVVTVADHPRPRRPHLTPAEMMKRFKIVCGDLPNDETATVLPPDPPPAYALTRPFTPGVVNNVPVDTPPPTITGTVPPVTPESPIIPSSPSIPTGPGIPPIGPPVIPPTPPAVPEPNTLLMVASGVAGLARIAYRKRK</sequence>
<dbReference type="RefSeq" id="WP_013567160.1">
    <property type="nucleotide sequence ID" value="NC_014963.1"/>
</dbReference>
<dbReference type="Proteomes" id="UP000006844">
    <property type="component" value="Chromosome"/>
</dbReference>
<evidence type="ECO:0000313" key="3">
    <source>
        <dbReference type="EMBL" id="ADV81427.1"/>
    </source>
</evidence>
<name>E8V4M3_TERSS</name>
<reference evidence="3 4" key="1">
    <citation type="journal article" date="2012" name="Stand. Genomic Sci.">
        <title>Complete genome sequence of Terriglobus saanensis type strain SP1PR4(T), an Acidobacteria from tundra soil.</title>
        <authorList>
            <person name="Rawat S.R."/>
            <person name="Mannisto M.K."/>
            <person name="Starovoytov V."/>
            <person name="Goodwin L."/>
            <person name="Nolan M."/>
            <person name="Hauser L."/>
            <person name="Land M."/>
            <person name="Davenport K.W."/>
            <person name="Woyke T."/>
            <person name="Haggblom M.M."/>
        </authorList>
    </citation>
    <scope>NUCLEOTIDE SEQUENCE</scope>
    <source>
        <strain evidence="4">ATCC BAA-1853 / DSM 23119 / SP1PR4</strain>
    </source>
</reference>
<organism evidence="3 4">
    <name type="scientific">Terriglobus saanensis (strain ATCC BAA-1853 / DSM 23119 / SP1PR4)</name>
    <dbReference type="NCBI Taxonomy" id="401053"/>
    <lineage>
        <taxon>Bacteria</taxon>
        <taxon>Pseudomonadati</taxon>
        <taxon>Acidobacteriota</taxon>
        <taxon>Terriglobia</taxon>
        <taxon>Terriglobales</taxon>
        <taxon>Acidobacteriaceae</taxon>
        <taxon>Terriglobus</taxon>
    </lineage>
</organism>
<dbReference type="HOGENOM" id="CLU_1085570_0_0_0"/>
<feature type="chain" id="PRO_5003229192" description="Ice-binding protein C-terminal domain-containing protein" evidence="1">
    <location>
        <begin position="20"/>
        <end position="209"/>
    </location>
</feature>
<evidence type="ECO:0000259" key="2">
    <source>
        <dbReference type="Pfam" id="PF07589"/>
    </source>
</evidence>
<gene>
    <name evidence="3" type="ordered locus">AciPR4_0592</name>
</gene>
<proteinExistence type="predicted"/>
<protein>
    <recommendedName>
        <fullName evidence="2">Ice-binding protein C-terminal domain-containing protein</fullName>
    </recommendedName>
</protein>
<dbReference type="Pfam" id="PF07589">
    <property type="entry name" value="PEP-CTERM"/>
    <property type="match status" value="1"/>
</dbReference>
<dbReference type="eggNOG" id="ENOG502ZWVE">
    <property type="taxonomic scope" value="Bacteria"/>
</dbReference>
<dbReference type="AlphaFoldDB" id="E8V4M3"/>
<keyword evidence="4" id="KW-1185">Reference proteome</keyword>
<dbReference type="InterPro" id="IPR013424">
    <property type="entry name" value="Ice-binding_C"/>
</dbReference>
<keyword evidence="1" id="KW-0732">Signal</keyword>
<evidence type="ECO:0000256" key="1">
    <source>
        <dbReference type="SAM" id="SignalP"/>
    </source>
</evidence>